<proteinExistence type="predicted"/>
<dbReference type="GO" id="GO:0043565">
    <property type="term" value="F:sequence-specific DNA binding"/>
    <property type="evidence" value="ECO:0007669"/>
    <property type="project" value="InterPro"/>
</dbReference>
<dbReference type="EMBL" id="JAWWMZ010000010">
    <property type="protein sequence ID" value="MDX4956253.1"/>
    <property type="molecule type" value="Genomic_DNA"/>
</dbReference>
<evidence type="ECO:0000313" key="4">
    <source>
        <dbReference type="Proteomes" id="UP001287445"/>
    </source>
</evidence>
<reference evidence="3" key="1">
    <citation type="submission" date="2023-11" db="EMBL/GenBank/DDBJ databases">
        <title>Identification and selenium tolerance of Delftia acidovorans R3-25.</title>
        <authorList>
            <person name="Zhang S."/>
            <person name="Liu Y."/>
            <person name="Guo Y."/>
        </authorList>
    </citation>
    <scope>NUCLEOTIDE SEQUENCE</scope>
    <source>
        <strain evidence="3">R3-25</strain>
    </source>
</reference>
<feature type="compositionally biased region" description="Basic and acidic residues" evidence="1">
    <location>
        <begin position="63"/>
        <end position="72"/>
    </location>
</feature>
<dbReference type="PROSITE" id="PS01124">
    <property type="entry name" value="HTH_ARAC_FAMILY_2"/>
    <property type="match status" value="1"/>
</dbReference>
<gene>
    <name evidence="3" type="ORF">SGN30_22795</name>
</gene>
<dbReference type="AlphaFoldDB" id="A0AAJ2R6P5"/>
<dbReference type="InterPro" id="IPR018060">
    <property type="entry name" value="HTH_AraC"/>
</dbReference>
<protein>
    <recommendedName>
        <fullName evidence="2">HTH araC/xylS-type domain-containing protein</fullName>
    </recommendedName>
</protein>
<dbReference type="Proteomes" id="UP001287445">
    <property type="component" value="Unassembled WGS sequence"/>
</dbReference>
<organism evidence="3 4">
    <name type="scientific">Delftia acidovorans</name>
    <name type="common">Pseudomonas acidovorans</name>
    <name type="synonym">Comamonas acidovorans</name>
    <dbReference type="NCBI Taxonomy" id="80866"/>
    <lineage>
        <taxon>Bacteria</taxon>
        <taxon>Pseudomonadati</taxon>
        <taxon>Pseudomonadota</taxon>
        <taxon>Betaproteobacteria</taxon>
        <taxon>Burkholderiales</taxon>
        <taxon>Comamonadaceae</taxon>
        <taxon>Delftia</taxon>
    </lineage>
</organism>
<sequence>MDLTSLRIANARKAMEAVGGVNKAAVKMGYANAAFLSQIFGPNPTRSPTEKTMRRLERALELEEGSLDREPAPELPAQSSVATTQIDPGQLAQVITLVNRLLEEEKVSLPTDRFANLVAVAYDEAAEHAGQARESKLRQVVRLLR</sequence>
<evidence type="ECO:0000259" key="2">
    <source>
        <dbReference type="PROSITE" id="PS01124"/>
    </source>
</evidence>
<evidence type="ECO:0000313" key="3">
    <source>
        <dbReference type="EMBL" id="MDX4956253.1"/>
    </source>
</evidence>
<evidence type="ECO:0000256" key="1">
    <source>
        <dbReference type="SAM" id="MobiDB-lite"/>
    </source>
</evidence>
<accession>A0AAJ2R6P5</accession>
<name>A0AAJ2R6P5_DELAC</name>
<feature type="region of interest" description="Disordered" evidence="1">
    <location>
        <begin position="63"/>
        <end position="83"/>
    </location>
</feature>
<feature type="domain" description="HTH araC/xylS-type" evidence="2">
    <location>
        <begin position="1"/>
        <end position="54"/>
    </location>
</feature>
<dbReference type="RefSeq" id="WP_319075679.1">
    <property type="nucleotide sequence ID" value="NZ_JAWWMZ010000010.1"/>
</dbReference>
<dbReference type="GO" id="GO:0003700">
    <property type="term" value="F:DNA-binding transcription factor activity"/>
    <property type="evidence" value="ECO:0007669"/>
    <property type="project" value="InterPro"/>
</dbReference>
<comment type="caution">
    <text evidence="3">The sequence shown here is derived from an EMBL/GenBank/DDBJ whole genome shotgun (WGS) entry which is preliminary data.</text>
</comment>